<feature type="compositionally biased region" description="Acidic residues" evidence="1">
    <location>
        <begin position="20"/>
        <end position="29"/>
    </location>
</feature>
<feature type="compositionally biased region" description="Acidic residues" evidence="1">
    <location>
        <begin position="45"/>
        <end position="69"/>
    </location>
</feature>
<gene>
    <name evidence="2" type="ORF">PLEPLA_LOCUS29512</name>
</gene>
<comment type="caution">
    <text evidence="2">The sequence shown here is derived from an EMBL/GenBank/DDBJ whole genome shotgun (WGS) entry which is preliminary data.</text>
</comment>
<feature type="region of interest" description="Disordered" evidence="1">
    <location>
        <begin position="1"/>
        <end position="96"/>
    </location>
</feature>
<accession>A0A9N7YVT4</accession>
<sequence length="174" mass="19757">MQRYPVGAFARLKQLFSEDPSSEPEEDAKEPDLEANGQPDGVVDREEDRDEIEDNVEDNLDAEVEDNGEDKDYNPVGDASADLSSEEEGQDHGCTTTPTRLVERETFKLLRFDCEKRRWRTLALGDFYPSECGHGIFIVLLLSEWCGFFTDVIEEQKLKGSCVILSRILDVPKH</sequence>
<dbReference type="AlphaFoldDB" id="A0A9N7YVT4"/>
<evidence type="ECO:0000313" key="3">
    <source>
        <dbReference type="Proteomes" id="UP001153269"/>
    </source>
</evidence>
<organism evidence="2 3">
    <name type="scientific">Pleuronectes platessa</name>
    <name type="common">European plaice</name>
    <dbReference type="NCBI Taxonomy" id="8262"/>
    <lineage>
        <taxon>Eukaryota</taxon>
        <taxon>Metazoa</taxon>
        <taxon>Chordata</taxon>
        <taxon>Craniata</taxon>
        <taxon>Vertebrata</taxon>
        <taxon>Euteleostomi</taxon>
        <taxon>Actinopterygii</taxon>
        <taxon>Neopterygii</taxon>
        <taxon>Teleostei</taxon>
        <taxon>Neoteleostei</taxon>
        <taxon>Acanthomorphata</taxon>
        <taxon>Carangaria</taxon>
        <taxon>Pleuronectiformes</taxon>
        <taxon>Pleuronectoidei</taxon>
        <taxon>Pleuronectidae</taxon>
        <taxon>Pleuronectes</taxon>
    </lineage>
</organism>
<dbReference type="Proteomes" id="UP001153269">
    <property type="component" value="Unassembled WGS sequence"/>
</dbReference>
<reference evidence="2" key="1">
    <citation type="submission" date="2020-03" db="EMBL/GenBank/DDBJ databases">
        <authorList>
            <person name="Weist P."/>
        </authorList>
    </citation>
    <scope>NUCLEOTIDE SEQUENCE</scope>
</reference>
<protein>
    <submittedName>
        <fullName evidence="2">Uncharacterized protein</fullName>
    </submittedName>
</protein>
<evidence type="ECO:0000313" key="2">
    <source>
        <dbReference type="EMBL" id="CAB1441780.1"/>
    </source>
</evidence>
<keyword evidence="3" id="KW-1185">Reference proteome</keyword>
<proteinExistence type="predicted"/>
<name>A0A9N7YVT4_PLEPL</name>
<evidence type="ECO:0000256" key="1">
    <source>
        <dbReference type="SAM" id="MobiDB-lite"/>
    </source>
</evidence>
<dbReference type="EMBL" id="CADEAL010002704">
    <property type="protein sequence ID" value="CAB1441780.1"/>
    <property type="molecule type" value="Genomic_DNA"/>
</dbReference>